<dbReference type="Proteomes" id="UP000264006">
    <property type="component" value="Chromosome"/>
</dbReference>
<dbReference type="InterPro" id="IPR036251">
    <property type="entry name" value="Arg_repress_C_sf"/>
</dbReference>
<dbReference type="AlphaFoldDB" id="A0A346XWE0"/>
<organism evidence="11 12">
    <name type="scientific">Euzebya pacifica</name>
    <dbReference type="NCBI Taxonomy" id="1608957"/>
    <lineage>
        <taxon>Bacteria</taxon>
        <taxon>Bacillati</taxon>
        <taxon>Actinomycetota</taxon>
        <taxon>Nitriliruptoria</taxon>
        <taxon>Euzebyales</taxon>
    </lineage>
</organism>
<dbReference type="KEGG" id="euz:DVS28_a1846"/>
<evidence type="ECO:0000256" key="2">
    <source>
        <dbReference type="ARBA" id="ARBA00008316"/>
    </source>
</evidence>
<comment type="subcellular location">
    <subcellularLocation>
        <location evidence="1 8">Cytoplasm</location>
    </subcellularLocation>
</comment>
<evidence type="ECO:0000313" key="11">
    <source>
        <dbReference type="EMBL" id="AXV06537.1"/>
    </source>
</evidence>
<proteinExistence type="inferred from homology"/>
<dbReference type="RefSeq" id="WP_114591167.1">
    <property type="nucleotide sequence ID" value="NZ_CP031165.1"/>
</dbReference>
<dbReference type="InterPro" id="IPR001669">
    <property type="entry name" value="Arg_repress"/>
</dbReference>
<keyword evidence="4 8" id="KW-0678">Repressor</keyword>
<keyword evidence="5 8" id="KW-0805">Transcription regulation</keyword>
<evidence type="ECO:0000256" key="5">
    <source>
        <dbReference type="ARBA" id="ARBA00023015"/>
    </source>
</evidence>
<dbReference type="InterPro" id="IPR020900">
    <property type="entry name" value="Arg_repress_DNA-bd"/>
</dbReference>
<accession>A0A346XWE0</accession>
<dbReference type="InterPro" id="IPR036388">
    <property type="entry name" value="WH-like_DNA-bd_sf"/>
</dbReference>
<comment type="pathway">
    <text evidence="8">Amino-acid biosynthesis; L-arginine biosynthesis [regulation].</text>
</comment>
<evidence type="ECO:0000256" key="3">
    <source>
        <dbReference type="ARBA" id="ARBA00022490"/>
    </source>
</evidence>
<evidence type="ECO:0000313" key="12">
    <source>
        <dbReference type="Proteomes" id="UP000264006"/>
    </source>
</evidence>
<evidence type="ECO:0000256" key="8">
    <source>
        <dbReference type="HAMAP-Rule" id="MF_00173"/>
    </source>
</evidence>
<sequence>MTDRAHRQDLIVQLVATYEIASQGELVELLSRHGVEVNQATISRDLEQLGIGKQRGADGTLAYAGTERPGLAQLMRQFVTTIEASGNLAVLKTPPGAASTVASAIDMADVAGTLATLQGDDTVLVVAREPATGHDVAATLRAIKTPTIPARQVPARAEGPDHP</sequence>
<dbReference type="Pfam" id="PF02863">
    <property type="entry name" value="Arg_repressor_C"/>
    <property type="match status" value="1"/>
</dbReference>
<dbReference type="OrthoDB" id="7060358at2"/>
<dbReference type="UniPathway" id="UPA00068"/>
<evidence type="ECO:0000256" key="6">
    <source>
        <dbReference type="ARBA" id="ARBA00023125"/>
    </source>
</evidence>
<keyword evidence="8" id="KW-0028">Amino-acid biosynthesis</keyword>
<dbReference type="GO" id="GO:0006526">
    <property type="term" value="P:L-arginine biosynthetic process"/>
    <property type="evidence" value="ECO:0007669"/>
    <property type="project" value="UniProtKB-UniPathway"/>
</dbReference>
<dbReference type="Pfam" id="PF01316">
    <property type="entry name" value="Arg_repressor"/>
    <property type="match status" value="1"/>
</dbReference>
<dbReference type="GO" id="GO:0005737">
    <property type="term" value="C:cytoplasm"/>
    <property type="evidence" value="ECO:0007669"/>
    <property type="project" value="UniProtKB-SubCell"/>
</dbReference>
<dbReference type="GO" id="GO:0003677">
    <property type="term" value="F:DNA binding"/>
    <property type="evidence" value="ECO:0007669"/>
    <property type="project" value="UniProtKB-KW"/>
</dbReference>
<gene>
    <name evidence="8" type="primary">argR</name>
    <name evidence="11" type="ORF">DVS28_a1846</name>
</gene>
<dbReference type="Gene3D" id="1.10.10.10">
    <property type="entry name" value="Winged helix-like DNA-binding domain superfamily/Winged helix DNA-binding domain"/>
    <property type="match status" value="1"/>
</dbReference>
<comment type="similarity">
    <text evidence="2 8">Belongs to the ArgR family.</text>
</comment>
<feature type="domain" description="Arginine repressor DNA-binding" evidence="9">
    <location>
        <begin position="4"/>
        <end position="64"/>
    </location>
</feature>
<feature type="domain" description="Arginine repressor C-terminal" evidence="10">
    <location>
        <begin position="76"/>
        <end position="141"/>
    </location>
</feature>
<dbReference type="GO" id="GO:0051259">
    <property type="term" value="P:protein complex oligomerization"/>
    <property type="evidence" value="ECO:0007669"/>
    <property type="project" value="InterPro"/>
</dbReference>
<keyword evidence="6 8" id="KW-0238">DNA-binding</keyword>
<reference evidence="11 12" key="1">
    <citation type="submission" date="2018-09" db="EMBL/GenBank/DDBJ databases">
        <title>Complete genome sequence of Euzebya sp. DY32-46 isolated from seawater of Pacific Ocean.</title>
        <authorList>
            <person name="Xu L."/>
            <person name="Wu Y.-H."/>
            <person name="Xu X.-W."/>
        </authorList>
    </citation>
    <scope>NUCLEOTIDE SEQUENCE [LARGE SCALE GENOMIC DNA]</scope>
    <source>
        <strain evidence="11 12">DY32-46</strain>
    </source>
</reference>
<dbReference type="SUPFAM" id="SSF46785">
    <property type="entry name" value="Winged helix' DNA-binding domain"/>
    <property type="match status" value="1"/>
</dbReference>
<evidence type="ECO:0000259" key="9">
    <source>
        <dbReference type="Pfam" id="PF01316"/>
    </source>
</evidence>
<dbReference type="PRINTS" id="PR01467">
    <property type="entry name" value="ARGREPRESSOR"/>
</dbReference>
<dbReference type="EMBL" id="CP031165">
    <property type="protein sequence ID" value="AXV06537.1"/>
    <property type="molecule type" value="Genomic_DNA"/>
</dbReference>
<dbReference type="Gene3D" id="3.30.1360.40">
    <property type="match status" value="1"/>
</dbReference>
<evidence type="ECO:0000259" key="10">
    <source>
        <dbReference type="Pfam" id="PF02863"/>
    </source>
</evidence>
<dbReference type="GO" id="GO:1900079">
    <property type="term" value="P:regulation of arginine biosynthetic process"/>
    <property type="evidence" value="ECO:0007669"/>
    <property type="project" value="UniProtKB-UniRule"/>
</dbReference>
<comment type="function">
    <text evidence="8">Regulates arginine biosynthesis genes.</text>
</comment>
<dbReference type="GO" id="GO:0034618">
    <property type="term" value="F:arginine binding"/>
    <property type="evidence" value="ECO:0007669"/>
    <property type="project" value="InterPro"/>
</dbReference>
<keyword evidence="8" id="KW-0055">Arginine biosynthesis</keyword>
<evidence type="ECO:0000256" key="7">
    <source>
        <dbReference type="ARBA" id="ARBA00023163"/>
    </source>
</evidence>
<dbReference type="InterPro" id="IPR020899">
    <property type="entry name" value="Arg_repress_C"/>
</dbReference>
<protein>
    <recommendedName>
        <fullName evidence="8">Arginine repressor</fullName>
    </recommendedName>
</protein>
<dbReference type="HAMAP" id="MF_00173">
    <property type="entry name" value="Arg_repressor"/>
    <property type="match status" value="1"/>
</dbReference>
<keyword evidence="7 8" id="KW-0804">Transcription</keyword>
<dbReference type="InterPro" id="IPR036390">
    <property type="entry name" value="WH_DNA-bd_sf"/>
</dbReference>
<dbReference type="PANTHER" id="PTHR34471">
    <property type="entry name" value="ARGININE REPRESSOR"/>
    <property type="match status" value="1"/>
</dbReference>
<dbReference type="GO" id="GO:0003700">
    <property type="term" value="F:DNA-binding transcription factor activity"/>
    <property type="evidence" value="ECO:0007669"/>
    <property type="project" value="UniProtKB-UniRule"/>
</dbReference>
<name>A0A346XWE0_9ACTN</name>
<dbReference type="SUPFAM" id="SSF55252">
    <property type="entry name" value="C-terminal domain of arginine repressor"/>
    <property type="match status" value="1"/>
</dbReference>
<dbReference type="PANTHER" id="PTHR34471:SF1">
    <property type="entry name" value="ARGININE REPRESSOR"/>
    <property type="match status" value="1"/>
</dbReference>
<keyword evidence="12" id="KW-1185">Reference proteome</keyword>
<evidence type="ECO:0000256" key="4">
    <source>
        <dbReference type="ARBA" id="ARBA00022491"/>
    </source>
</evidence>
<evidence type="ECO:0000256" key="1">
    <source>
        <dbReference type="ARBA" id="ARBA00004496"/>
    </source>
</evidence>
<keyword evidence="3 8" id="KW-0963">Cytoplasm</keyword>